<keyword evidence="1" id="KW-0732">Signal</keyword>
<evidence type="ECO:0000256" key="1">
    <source>
        <dbReference type="SAM" id="SignalP"/>
    </source>
</evidence>
<reference evidence="2" key="1">
    <citation type="submission" date="2019-12" db="EMBL/GenBank/DDBJ databases">
        <title>Genome sequencing and annotation of Brassica cretica.</title>
        <authorList>
            <person name="Studholme D.J."/>
            <person name="Sarris P.F."/>
        </authorList>
    </citation>
    <scope>NUCLEOTIDE SEQUENCE</scope>
    <source>
        <strain evidence="2">PFS-001/15</strain>
        <tissue evidence="2">Leaf</tissue>
    </source>
</reference>
<feature type="signal peptide" evidence="1">
    <location>
        <begin position="1"/>
        <end position="15"/>
    </location>
</feature>
<dbReference type="AlphaFoldDB" id="A0A8S9G5V6"/>
<dbReference type="EMBL" id="QGKW02002228">
    <property type="protein sequence ID" value="KAF2539916.1"/>
    <property type="molecule type" value="Genomic_DNA"/>
</dbReference>
<feature type="chain" id="PRO_5035947890" description="S-protein homolog" evidence="1">
    <location>
        <begin position="16"/>
        <end position="92"/>
    </location>
</feature>
<comment type="caution">
    <text evidence="2">The sequence shown here is derived from an EMBL/GenBank/DDBJ whole genome shotgun (WGS) entry which is preliminary data.</text>
</comment>
<dbReference type="Proteomes" id="UP000712281">
    <property type="component" value="Unassembled WGS sequence"/>
</dbReference>
<proteinExistence type="predicted"/>
<organism evidence="2 3">
    <name type="scientific">Brassica cretica</name>
    <name type="common">Mustard</name>
    <dbReference type="NCBI Taxonomy" id="69181"/>
    <lineage>
        <taxon>Eukaryota</taxon>
        <taxon>Viridiplantae</taxon>
        <taxon>Streptophyta</taxon>
        <taxon>Embryophyta</taxon>
        <taxon>Tracheophyta</taxon>
        <taxon>Spermatophyta</taxon>
        <taxon>Magnoliopsida</taxon>
        <taxon>eudicotyledons</taxon>
        <taxon>Gunneridae</taxon>
        <taxon>Pentapetalae</taxon>
        <taxon>rosids</taxon>
        <taxon>malvids</taxon>
        <taxon>Brassicales</taxon>
        <taxon>Brassicaceae</taxon>
        <taxon>Brassiceae</taxon>
        <taxon>Brassica</taxon>
    </lineage>
</organism>
<evidence type="ECO:0000313" key="2">
    <source>
        <dbReference type="EMBL" id="KAF2539916.1"/>
    </source>
</evidence>
<evidence type="ECO:0008006" key="4">
    <source>
        <dbReference type="Google" id="ProtNLM"/>
    </source>
</evidence>
<name>A0A8S9G5V6_BRACR</name>
<evidence type="ECO:0000313" key="3">
    <source>
        <dbReference type="Proteomes" id="UP000712281"/>
    </source>
</evidence>
<sequence>MVFPLLLCEIGWVHGQGGPLDEIWCSGFPSPIEGLGLDYDMSFDWDGDSHRIVYLCFEAISSPHEEWRNTHSLGLAKKWNRCNLRLEDFGVG</sequence>
<protein>
    <recommendedName>
        <fullName evidence="4">S-protein homolog</fullName>
    </recommendedName>
</protein>
<gene>
    <name evidence="2" type="ORF">F2Q68_00020457</name>
</gene>
<accession>A0A8S9G5V6</accession>